<name>A0A7V8NTR1_9BACT</name>
<dbReference type="PANTHER" id="PTHR39188">
    <property type="entry name" value="MEMBRANE-ASSOCIATED ZINC METALLOPROTEASE M50B"/>
    <property type="match status" value="1"/>
</dbReference>
<evidence type="ECO:0000256" key="2">
    <source>
        <dbReference type="ARBA" id="ARBA00004141"/>
    </source>
</evidence>
<dbReference type="InterPro" id="IPR008915">
    <property type="entry name" value="Peptidase_M50"/>
</dbReference>
<evidence type="ECO:0000256" key="4">
    <source>
        <dbReference type="ARBA" id="ARBA00022670"/>
    </source>
</evidence>
<protein>
    <submittedName>
        <fullName evidence="14">Site-2 protease family protein</fullName>
    </submittedName>
</protein>
<evidence type="ECO:0000256" key="12">
    <source>
        <dbReference type="SAM" id="Phobius"/>
    </source>
</evidence>
<evidence type="ECO:0000259" key="13">
    <source>
        <dbReference type="Pfam" id="PF02163"/>
    </source>
</evidence>
<evidence type="ECO:0000256" key="6">
    <source>
        <dbReference type="ARBA" id="ARBA00022723"/>
    </source>
</evidence>
<keyword evidence="9 12" id="KW-1133">Transmembrane helix</keyword>
<sequence length="327" mass="35274">MPKDFPEPIRNCHNCGASLPLGALACEQCHSLVHSEELIRISERAKALEADQPLSAKQEWLKALPLLPANSTQATWIRDQVQKLELSAKTAPPPEQRHGWARKLGPLAPIAVVLAKSKTLLLAIFKLKFIFSLFAFMGVYWALYGAGFGVGFAVLILVHEMGHYVDIRRRGLPADMPVFLPGLGAFVRWKALGVTRQTRAAVSLAGPLAGLLGAAVCALLWYRTGIGLWAALARTTAGLNILNLTPVWVLDGGQAVAALGRSERLVLLAACLVCWLFLGEGIFVLVAAGTLYRLFTKDLPPQPSPPITAYFVGVLACLAAVLWMTPG</sequence>
<keyword evidence="6" id="KW-0479">Metal-binding</keyword>
<proteinExistence type="inferred from homology"/>
<feature type="non-terminal residue" evidence="14">
    <location>
        <position position="327"/>
    </location>
</feature>
<feature type="domain" description="Peptidase M50" evidence="13">
    <location>
        <begin position="149"/>
        <end position="221"/>
    </location>
</feature>
<feature type="transmembrane region" description="Helical" evidence="12">
    <location>
        <begin position="131"/>
        <end position="158"/>
    </location>
</feature>
<keyword evidence="15" id="KW-1185">Reference proteome</keyword>
<comment type="cofactor">
    <cofactor evidence="1">
        <name>Zn(2+)</name>
        <dbReference type="ChEBI" id="CHEBI:29105"/>
    </cofactor>
</comment>
<dbReference type="Proteomes" id="UP000567293">
    <property type="component" value="Unassembled WGS sequence"/>
</dbReference>
<dbReference type="AlphaFoldDB" id="A0A7V8NTR1"/>
<gene>
    <name evidence="14" type="ORF">HRJ53_20020</name>
</gene>
<evidence type="ECO:0000256" key="9">
    <source>
        <dbReference type="ARBA" id="ARBA00022989"/>
    </source>
</evidence>
<evidence type="ECO:0000313" key="14">
    <source>
        <dbReference type="EMBL" id="MBA0087278.1"/>
    </source>
</evidence>
<keyword evidence="7" id="KW-0378">Hydrolase</keyword>
<evidence type="ECO:0000313" key="15">
    <source>
        <dbReference type="Proteomes" id="UP000567293"/>
    </source>
</evidence>
<dbReference type="GO" id="GO:0046872">
    <property type="term" value="F:metal ion binding"/>
    <property type="evidence" value="ECO:0007669"/>
    <property type="project" value="UniProtKB-KW"/>
</dbReference>
<keyword evidence="5 12" id="KW-0812">Transmembrane</keyword>
<keyword evidence="11 12" id="KW-0472">Membrane</keyword>
<keyword evidence="8" id="KW-0862">Zinc</keyword>
<comment type="caution">
    <text evidence="14">The sequence shown here is derived from an EMBL/GenBank/DDBJ whole genome shotgun (WGS) entry which is preliminary data.</text>
</comment>
<feature type="transmembrane region" description="Helical" evidence="12">
    <location>
        <begin position="228"/>
        <end position="253"/>
    </location>
</feature>
<evidence type="ECO:0000256" key="11">
    <source>
        <dbReference type="ARBA" id="ARBA00023136"/>
    </source>
</evidence>
<dbReference type="GO" id="GO:0008237">
    <property type="term" value="F:metallopeptidase activity"/>
    <property type="evidence" value="ECO:0007669"/>
    <property type="project" value="UniProtKB-KW"/>
</dbReference>
<dbReference type="GO" id="GO:0006508">
    <property type="term" value="P:proteolysis"/>
    <property type="evidence" value="ECO:0007669"/>
    <property type="project" value="UniProtKB-KW"/>
</dbReference>
<evidence type="ECO:0000256" key="5">
    <source>
        <dbReference type="ARBA" id="ARBA00022692"/>
    </source>
</evidence>
<evidence type="ECO:0000256" key="1">
    <source>
        <dbReference type="ARBA" id="ARBA00001947"/>
    </source>
</evidence>
<dbReference type="Pfam" id="PF02163">
    <property type="entry name" value="Peptidase_M50"/>
    <property type="match status" value="1"/>
</dbReference>
<feature type="transmembrane region" description="Helical" evidence="12">
    <location>
        <begin position="307"/>
        <end position="325"/>
    </location>
</feature>
<feature type="transmembrane region" description="Helical" evidence="12">
    <location>
        <begin position="265"/>
        <end position="295"/>
    </location>
</feature>
<accession>A0A7V8NTR1</accession>
<keyword evidence="10" id="KW-0482">Metalloprotease</keyword>
<dbReference type="PROSITE" id="PS51257">
    <property type="entry name" value="PROKAR_LIPOPROTEIN"/>
    <property type="match status" value="1"/>
</dbReference>
<evidence type="ECO:0000256" key="3">
    <source>
        <dbReference type="ARBA" id="ARBA00007931"/>
    </source>
</evidence>
<comment type="subcellular location">
    <subcellularLocation>
        <location evidence="2">Membrane</location>
        <topology evidence="2">Multi-pass membrane protein</topology>
    </subcellularLocation>
</comment>
<dbReference type="EMBL" id="JACDQQ010001923">
    <property type="protein sequence ID" value="MBA0087278.1"/>
    <property type="molecule type" value="Genomic_DNA"/>
</dbReference>
<organism evidence="14 15">
    <name type="scientific">Candidatus Acidiferrum panamense</name>
    <dbReference type="NCBI Taxonomy" id="2741543"/>
    <lineage>
        <taxon>Bacteria</taxon>
        <taxon>Pseudomonadati</taxon>
        <taxon>Acidobacteriota</taxon>
        <taxon>Terriglobia</taxon>
        <taxon>Candidatus Acidiferrales</taxon>
        <taxon>Candidatus Acidiferrum</taxon>
    </lineage>
</organism>
<keyword evidence="4 14" id="KW-0645">Protease</keyword>
<reference evidence="14" key="1">
    <citation type="submission" date="2020-06" db="EMBL/GenBank/DDBJ databases">
        <title>Legume-microbial interactions unlock mineral nutrients during tropical forest succession.</title>
        <authorList>
            <person name="Epihov D.Z."/>
        </authorList>
    </citation>
    <scope>NUCLEOTIDE SEQUENCE [LARGE SCALE GENOMIC DNA]</scope>
    <source>
        <strain evidence="14">Pan2503</strain>
    </source>
</reference>
<evidence type="ECO:0000256" key="8">
    <source>
        <dbReference type="ARBA" id="ARBA00022833"/>
    </source>
</evidence>
<evidence type="ECO:0000256" key="7">
    <source>
        <dbReference type="ARBA" id="ARBA00022801"/>
    </source>
</evidence>
<evidence type="ECO:0000256" key="10">
    <source>
        <dbReference type="ARBA" id="ARBA00023049"/>
    </source>
</evidence>
<dbReference type="PANTHER" id="PTHR39188:SF3">
    <property type="entry name" value="STAGE IV SPORULATION PROTEIN FB"/>
    <property type="match status" value="1"/>
</dbReference>
<comment type="similarity">
    <text evidence="3">Belongs to the peptidase M50B family.</text>
</comment>
<dbReference type="GO" id="GO:0016020">
    <property type="term" value="C:membrane"/>
    <property type="evidence" value="ECO:0007669"/>
    <property type="project" value="UniProtKB-SubCell"/>
</dbReference>
<feature type="transmembrane region" description="Helical" evidence="12">
    <location>
        <begin position="200"/>
        <end position="222"/>
    </location>
</feature>